<dbReference type="Pfam" id="PF13374">
    <property type="entry name" value="TPR_10"/>
    <property type="match status" value="2"/>
</dbReference>
<dbReference type="AlphaFoldDB" id="A0A9P4V0G0"/>
<accession>A0A9P4V0G0</accession>
<organism evidence="2 3">
    <name type="scientific">Polyplosphaeria fusca</name>
    <dbReference type="NCBI Taxonomy" id="682080"/>
    <lineage>
        <taxon>Eukaryota</taxon>
        <taxon>Fungi</taxon>
        <taxon>Dikarya</taxon>
        <taxon>Ascomycota</taxon>
        <taxon>Pezizomycotina</taxon>
        <taxon>Dothideomycetes</taxon>
        <taxon>Pleosporomycetidae</taxon>
        <taxon>Pleosporales</taxon>
        <taxon>Tetraplosphaeriaceae</taxon>
        <taxon>Polyplosphaeria</taxon>
    </lineage>
</organism>
<comment type="caution">
    <text evidence="2">The sequence shown here is derived from an EMBL/GenBank/DDBJ whole genome shotgun (WGS) entry which is preliminary data.</text>
</comment>
<proteinExistence type="predicted"/>
<keyword evidence="3" id="KW-1185">Reference proteome</keyword>
<dbReference type="EMBL" id="ML996137">
    <property type="protein sequence ID" value="KAF2735267.1"/>
    <property type="molecule type" value="Genomic_DNA"/>
</dbReference>
<dbReference type="SUPFAM" id="SSF53474">
    <property type="entry name" value="alpha/beta-Hydrolases"/>
    <property type="match status" value="1"/>
</dbReference>
<dbReference type="InterPro" id="IPR053137">
    <property type="entry name" value="NLR-like"/>
</dbReference>
<dbReference type="InterPro" id="IPR011990">
    <property type="entry name" value="TPR-like_helical_dom_sf"/>
</dbReference>
<dbReference type="Proteomes" id="UP000799444">
    <property type="component" value="Unassembled WGS sequence"/>
</dbReference>
<dbReference type="InterPro" id="IPR029058">
    <property type="entry name" value="AB_hydrolase_fold"/>
</dbReference>
<dbReference type="Pfam" id="PF13424">
    <property type="entry name" value="TPR_12"/>
    <property type="match status" value="1"/>
</dbReference>
<protein>
    <recommendedName>
        <fullName evidence="4">NB-ARC domain-containing protein</fullName>
    </recommendedName>
</protein>
<sequence length="1007" mass="112398">MAPTKGPVFRVTGLPASQPDDQLTTLLKATIDDSLAEEEQSKPTTSIAIVPSCYGHDEKVALVEFHGGVPAFLSELTDDPLGDWQVEMGDTDISFDQHFFGFTQLYSPKADSPVTADVIAITGLDGHAYGSWRGKGNLRRMWLRDFLSKDLPCCRTMIYGYNSKLSSHGIDTIMDYGRGLIEELKKVRSTEELRKRPLFFVAHSFGGIILAHCLVKAVQTSEDEDDHPTIASLHRATYGMLLFGIPHKGLVVDDIEKMLAGEESHPRDALLGQIRAKSDLLAVQLADFKNLIRDRKVVSFYETGQTRRLEFEPASKCWKRTGDFITAVDTDSALLQLPDSIEDKVPIDADHSMMVKFDTRNHRGYSSARDKLTQFERDAPGVVAARFSRAQNRPKPCSMVPFQRDHMFIGREDILVNLRRMFQQEAPQDHARAALIGLGGVGKSQIAIEYAYRLRASAPDTWVFWVHASNAARFEQAYRDIAAKVELPGRDDPKTDILRLVCSWLSDERNGRWLMIVDNADDDRVFSPGVGSKSGEQAIEHGDVRALAAFLPQSQNGWILVTSRDLVAAINLVGKRASVAQVEPMEESDALVLLKTRVLVSESSEAEARLLVQTLECIPLAVTHAGAYMAVRERITIAVYLGLFRESEENRASLLNSKEGRDLRRDDSVSDAVITTWQVSFDQIQTTKPEAAELLSLMAMFDRQGIPERIVYDGRSRLQFEDAVAPLLSFSLIRSQSTGQVEQQLGEDLFEMHGLVQLATRKWLEVQGLVSRWQTTSLRIMGAAFPSGRHETWTSCRALLPHSQKVFCYPREERAAVLDGAKIAGNTGWYLLHMGEYAAAAELLQEAVMARHRLLGAEHPDTLTSVSNLGSVLERQGKYEEAEAMHRRALGGYEKMLGAEHPDTLTSMANLASMFWSQSLWEEAEKLEMRVLETSKKVLGEKHPNTLTAMHNLAFTLKSKGRGKEANSLMGKCYELRKGVLGRYHPDTESSLGTSEKWRIESTEIGT</sequence>
<reference evidence="2" key="1">
    <citation type="journal article" date="2020" name="Stud. Mycol.">
        <title>101 Dothideomycetes genomes: a test case for predicting lifestyles and emergence of pathogens.</title>
        <authorList>
            <person name="Haridas S."/>
            <person name="Albert R."/>
            <person name="Binder M."/>
            <person name="Bloem J."/>
            <person name="Labutti K."/>
            <person name="Salamov A."/>
            <person name="Andreopoulos B."/>
            <person name="Baker S."/>
            <person name="Barry K."/>
            <person name="Bills G."/>
            <person name="Bluhm B."/>
            <person name="Cannon C."/>
            <person name="Castanera R."/>
            <person name="Culley D."/>
            <person name="Daum C."/>
            <person name="Ezra D."/>
            <person name="Gonzalez J."/>
            <person name="Henrissat B."/>
            <person name="Kuo A."/>
            <person name="Liang C."/>
            <person name="Lipzen A."/>
            <person name="Lutzoni F."/>
            <person name="Magnuson J."/>
            <person name="Mondo S."/>
            <person name="Nolan M."/>
            <person name="Ohm R."/>
            <person name="Pangilinan J."/>
            <person name="Park H.-J."/>
            <person name="Ramirez L."/>
            <person name="Alfaro M."/>
            <person name="Sun H."/>
            <person name="Tritt A."/>
            <person name="Yoshinaga Y."/>
            <person name="Zwiers L.-H."/>
            <person name="Turgeon B."/>
            <person name="Goodwin S."/>
            <person name="Spatafora J."/>
            <person name="Crous P."/>
            <person name="Grigoriev I."/>
        </authorList>
    </citation>
    <scope>NUCLEOTIDE SEQUENCE</scope>
    <source>
        <strain evidence="2">CBS 125425</strain>
    </source>
</reference>
<name>A0A9P4V0G0_9PLEO</name>
<evidence type="ECO:0000313" key="2">
    <source>
        <dbReference type="EMBL" id="KAF2735267.1"/>
    </source>
</evidence>
<dbReference type="PANTHER" id="PTHR46082">
    <property type="entry name" value="ATP/GTP-BINDING PROTEIN-RELATED"/>
    <property type="match status" value="1"/>
</dbReference>
<dbReference type="Gene3D" id="1.25.40.10">
    <property type="entry name" value="Tetratricopeptide repeat domain"/>
    <property type="match status" value="1"/>
</dbReference>
<gene>
    <name evidence="2" type="ORF">EJ04DRAFT_216254</name>
</gene>
<dbReference type="Gene3D" id="3.40.50.300">
    <property type="entry name" value="P-loop containing nucleotide triphosphate hydrolases"/>
    <property type="match status" value="1"/>
</dbReference>
<evidence type="ECO:0008006" key="4">
    <source>
        <dbReference type="Google" id="ProtNLM"/>
    </source>
</evidence>
<feature type="region of interest" description="Disordered" evidence="1">
    <location>
        <begin position="986"/>
        <end position="1007"/>
    </location>
</feature>
<evidence type="ECO:0000313" key="3">
    <source>
        <dbReference type="Proteomes" id="UP000799444"/>
    </source>
</evidence>
<dbReference type="OrthoDB" id="1658288at2759"/>
<dbReference type="PANTHER" id="PTHR46082:SF6">
    <property type="entry name" value="AAA+ ATPASE DOMAIN-CONTAINING PROTEIN-RELATED"/>
    <property type="match status" value="1"/>
</dbReference>
<evidence type="ECO:0000256" key="1">
    <source>
        <dbReference type="SAM" id="MobiDB-lite"/>
    </source>
</evidence>
<dbReference type="InterPro" id="IPR027417">
    <property type="entry name" value="P-loop_NTPase"/>
</dbReference>
<dbReference type="SUPFAM" id="SSF48452">
    <property type="entry name" value="TPR-like"/>
    <property type="match status" value="1"/>
</dbReference>
<feature type="compositionally biased region" description="Basic and acidic residues" evidence="1">
    <location>
        <begin position="996"/>
        <end position="1007"/>
    </location>
</feature>
<dbReference type="SUPFAM" id="SSF52540">
    <property type="entry name" value="P-loop containing nucleoside triphosphate hydrolases"/>
    <property type="match status" value="1"/>
</dbReference>